<evidence type="ECO:0000256" key="8">
    <source>
        <dbReference type="PROSITE-ProRule" id="PRU00175"/>
    </source>
</evidence>
<dbReference type="AlphaFoldDB" id="A0A0G4EVF5"/>
<comment type="similarity">
    <text evidence="3">Belongs to the BBS5 family.</text>
</comment>
<dbReference type="STRING" id="1169540.A0A0G4EVF5"/>
<evidence type="ECO:0000256" key="7">
    <source>
        <dbReference type="ARBA" id="ARBA00023273"/>
    </source>
</evidence>
<dbReference type="GO" id="GO:0036064">
    <property type="term" value="C:ciliary basal body"/>
    <property type="evidence" value="ECO:0007669"/>
    <property type="project" value="TreeGrafter"/>
</dbReference>
<dbReference type="OrthoDB" id="10261999at2759"/>
<feature type="domain" description="RING-type" evidence="10">
    <location>
        <begin position="410"/>
        <end position="445"/>
    </location>
</feature>
<dbReference type="GO" id="GO:0034464">
    <property type="term" value="C:BBSome"/>
    <property type="evidence" value="ECO:0007669"/>
    <property type="project" value="InterPro"/>
</dbReference>
<evidence type="ECO:0000256" key="1">
    <source>
        <dbReference type="ARBA" id="ARBA00004138"/>
    </source>
</evidence>
<feature type="compositionally biased region" description="Polar residues" evidence="9">
    <location>
        <begin position="317"/>
        <end position="327"/>
    </location>
</feature>
<dbReference type="InterPro" id="IPR014003">
    <property type="entry name" value="BBS5_PH"/>
</dbReference>
<dbReference type="InParanoid" id="A0A0G4EVF5"/>
<dbReference type="PROSITE" id="PS50089">
    <property type="entry name" value="ZF_RING_2"/>
    <property type="match status" value="1"/>
</dbReference>
<dbReference type="Proteomes" id="UP000041254">
    <property type="component" value="Unassembled WGS sequence"/>
</dbReference>
<keyword evidence="8" id="KW-0862">Zinc</keyword>
<accession>A0A0G4EVF5</accession>
<sequence length="458" mass="51022">MGGCFGSQVEKDTVQQLWQDRAIRWDQPRTVMALRPAEVTLQAFDDVEDTKGDNGLGRVQITNLRILWTSNTNPKLNISIGMGTIAYLHFNMVNSRQFQRVRAPNIMTQYNNTRFEFTFAIDSDKAMQLFHQLETTVRRYRATRTYRDLILRDEALLSDGELTILPNEEVKKKVENCDNLTTDESFPGTLFVTNLRVVWSAAATPNINVSVPFIQTRGVGTRASRFGQALVIETSQLSGGYILGFKFREGGEIERMLELINKLFGEAKKNPYFGPHDASVQVVDDRLVIVPPSSVQNVEEETTTAPQQPQQPQTATDSTSGPTAVVNVNNSNTLMLPEGAVQVRRSDAAQGAGEGGRSPSSRRARASVRVREPVTLDLTKRHDKEHVTRQESEVGQGVSPSSRKYMAPKCVICMAKPDECAFDPCGHVCACMDCAVKLDDCPICRTKIMKVLRVFLTT</sequence>
<keyword evidence="8" id="KW-0863">Zinc-finger</keyword>
<feature type="compositionally biased region" description="Low complexity" evidence="9">
    <location>
        <begin position="303"/>
        <end position="316"/>
    </location>
</feature>
<keyword evidence="12" id="KW-1185">Reference proteome</keyword>
<feature type="region of interest" description="Disordered" evidence="9">
    <location>
        <begin position="344"/>
        <end position="369"/>
    </location>
</feature>
<keyword evidence="7" id="KW-0966">Cell projection</keyword>
<dbReference type="GO" id="GO:0060271">
    <property type="term" value="P:cilium assembly"/>
    <property type="evidence" value="ECO:0007669"/>
    <property type="project" value="TreeGrafter"/>
</dbReference>
<dbReference type="Gene3D" id="3.30.40.10">
    <property type="entry name" value="Zinc/RING finger domain, C3HC4 (zinc finger)"/>
    <property type="match status" value="1"/>
</dbReference>
<feature type="region of interest" description="Disordered" evidence="9">
    <location>
        <begin position="295"/>
        <end position="327"/>
    </location>
</feature>
<keyword evidence="5" id="KW-0969">Cilium</keyword>
<keyword evidence="6" id="KW-0206">Cytoskeleton</keyword>
<dbReference type="SUPFAM" id="SSF57850">
    <property type="entry name" value="RING/U-box"/>
    <property type="match status" value="1"/>
</dbReference>
<organism evidence="11 12">
    <name type="scientific">Vitrella brassicaformis (strain CCMP3155)</name>
    <dbReference type="NCBI Taxonomy" id="1169540"/>
    <lineage>
        <taxon>Eukaryota</taxon>
        <taxon>Sar</taxon>
        <taxon>Alveolata</taxon>
        <taxon>Colpodellida</taxon>
        <taxon>Vitrellaceae</taxon>
        <taxon>Vitrella</taxon>
    </lineage>
</organism>
<name>A0A0G4EVF5_VITBC</name>
<evidence type="ECO:0000256" key="3">
    <source>
        <dbReference type="ARBA" id="ARBA00005822"/>
    </source>
</evidence>
<dbReference type="InterPro" id="IPR006606">
    <property type="entry name" value="BBL5"/>
</dbReference>
<dbReference type="InterPro" id="IPR013083">
    <property type="entry name" value="Znf_RING/FYVE/PHD"/>
</dbReference>
<evidence type="ECO:0000313" key="11">
    <source>
        <dbReference type="EMBL" id="CEM02386.1"/>
    </source>
</evidence>
<keyword evidence="4" id="KW-0963">Cytoplasm</keyword>
<dbReference type="PhylomeDB" id="A0A0G4EVF5"/>
<reference evidence="11 12" key="1">
    <citation type="submission" date="2014-11" db="EMBL/GenBank/DDBJ databases">
        <authorList>
            <person name="Zhu J."/>
            <person name="Qi W."/>
            <person name="Song R."/>
        </authorList>
    </citation>
    <scope>NUCLEOTIDE SEQUENCE [LARGE SCALE GENOMIC DNA]</scope>
</reference>
<comment type="subcellular location">
    <subcellularLocation>
        <location evidence="1">Cell projection</location>
        <location evidence="1">Cilium</location>
    </subcellularLocation>
    <subcellularLocation>
        <location evidence="2">Cytoplasm</location>
        <location evidence="2">Cytoskeleton</location>
    </subcellularLocation>
</comment>
<evidence type="ECO:0000256" key="4">
    <source>
        <dbReference type="ARBA" id="ARBA00022490"/>
    </source>
</evidence>
<dbReference type="Pfam" id="PF07289">
    <property type="entry name" value="BBL5"/>
    <property type="match status" value="1"/>
</dbReference>
<dbReference type="PANTHER" id="PTHR21351">
    <property type="entry name" value="BARDET-BIEDL SYNDROME PROTEIN 5"/>
    <property type="match status" value="1"/>
</dbReference>
<evidence type="ECO:0000259" key="10">
    <source>
        <dbReference type="PROSITE" id="PS50089"/>
    </source>
</evidence>
<dbReference type="Pfam" id="PF13920">
    <property type="entry name" value="zf-C3HC4_3"/>
    <property type="match status" value="1"/>
</dbReference>
<dbReference type="GO" id="GO:0008270">
    <property type="term" value="F:zinc ion binding"/>
    <property type="evidence" value="ECO:0007669"/>
    <property type="project" value="UniProtKB-KW"/>
</dbReference>
<evidence type="ECO:0000256" key="9">
    <source>
        <dbReference type="SAM" id="MobiDB-lite"/>
    </source>
</evidence>
<proteinExistence type="inferred from homology"/>
<dbReference type="InterPro" id="IPR001841">
    <property type="entry name" value="Znf_RING"/>
</dbReference>
<evidence type="ECO:0000256" key="2">
    <source>
        <dbReference type="ARBA" id="ARBA00004245"/>
    </source>
</evidence>
<dbReference type="EMBL" id="CDMY01000325">
    <property type="protein sequence ID" value="CEM02386.1"/>
    <property type="molecule type" value="Genomic_DNA"/>
</dbReference>
<gene>
    <name evidence="11" type="ORF">Vbra_8345</name>
</gene>
<dbReference type="PANTHER" id="PTHR21351:SF0">
    <property type="entry name" value="BARDET-BIEDL SYNDROME 5 PROTEIN"/>
    <property type="match status" value="1"/>
</dbReference>
<dbReference type="VEuPathDB" id="CryptoDB:Vbra_8345"/>
<evidence type="ECO:0000313" key="12">
    <source>
        <dbReference type="Proteomes" id="UP000041254"/>
    </source>
</evidence>
<dbReference type="GO" id="GO:0032266">
    <property type="term" value="F:phosphatidylinositol-3-phosphate binding"/>
    <property type="evidence" value="ECO:0007669"/>
    <property type="project" value="TreeGrafter"/>
</dbReference>
<evidence type="ECO:0000256" key="6">
    <source>
        <dbReference type="ARBA" id="ARBA00023212"/>
    </source>
</evidence>
<dbReference type="SMART" id="SM00683">
    <property type="entry name" value="DM16"/>
    <property type="match status" value="2"/>
</dbReference>
<keyword evidence="8" id="KW-0479">Metal-binding</keyword>
<protein>
    <recommendedName>
        <fullName evidence="10">RING-type domain-containing protein</fullName>
    </recommendedName>
</protein>
<evidence type="ECO:0000256" key="5">
    <source>
        <dbReference type="ARBA" id="ARBA00023069"/>
    </source>
</evidence>